<dbReference type="EMBL" id="VIIS01000206">
    <property type="protein sequence ID" value="KAF0311905.1"/>
    <property type="molecule type" value="Genomic_DNA"/>
</dbReference>
<gene>
    <name evidence="2" type="ORF">FJT64_017303</name>
</gene>
<proteinExistence type="predicted"/>
<evidence type="ECO:0000313" key="3">
    <source>
        <dbReference type="Proteomes" id="UP000440578"/>
    </source>
</evidence>
<sequence>MKITTPARPRCPSVRPPAVLYRAPPDSGRHLAATTAIGRRSGKNTGPTGGRAAAAAAADRRGQCLQRRCWLVHGRPSRRAERSPHVGMASQCCCCFGLRSGAVVIGASLLILHTLVALIQVTVLSTLPDKDPERQLESARRLALAVVLIALLLHVVFNSALVHGARTRHRGLVLAWLVYHAVSSALHSLGLLSAFVGAAAYGNSLALVVLLITMGLLVPLWYWFAVGVRLYCKLSHKPGVVYSEPCSKTPV</sequence>
<feature type="transmembrane region" description="Helical" evidence="1">
    <location>
        <begin position="173"/>
        <end position="199"/>
    </location>
</feature>
<evidence type="ECO:0000256" key="1">
    <source>
        <dbReference type="SAM" id="Phobius"/>
    </source>
</evidence>
<evidence type="ECO:0000313" key="2">
    <source>
        <dbReference type="EMBL" id="KAF0311905.1"/>
    </source>
</evidence>
<accession>A0A6A4WYB7</accession>
<protein>
    <submittedName>
        <fullName evidence="2">Uncharacterized protein</fullName>
    </submittedName>
</protein>
<keyword evidence="3" id="KW-1185">Reference proteome</keyword>
<feature type="transmembrane region" description="Helical" evidence="1">
    <location>
        <begin position="101"/>
        <end position="122"/>
    </location>
</feature>
<keyword evidence="1" id="KW-0812">Transmembrane</keyword>
<reference evidence="2 3" key="1">
    <citation type="submission" date="2019-07" db="EMBL/GenBank/DDBJ databases">
        <title>Draft genome assembly of a fouling barnacle, Amphibalanus amphitrite (Darwin, 1854): The first reference genome for Thecostraca.</title>
        <authorList>
            <person name="Kim W."/>
        </authorList>
    </citation>
    <scope>NUCLEOTIDE SEQUENCE [LARGE SCALE GENOMIC DNA]</scope>
    <source>
        <strain evidence="2">SNU_AA5</strain>
        <tissue evidence="2">Soma without cirri and trophi</tissue>
    </source>
</reference>
<dbReference type="Proteomes" id="UP000440578">
    <property type="component" value="Unassembled WGS sequence"/>
</dbReference>
<keyword evidence="1" id="KW-0472">Membrane</keyword>
<name>A0A6A4WYB7_AMPAM</name>
<keyword evidence="1" id="KW-1133">Transmembrane helix</keyword>
<feature type="transmembrane region" description="Helical" evidence="1">
    <location>
        <begin position="205"/>
        <end position="224"/>
    </location>
</feature>
<comment type="caution">
    <text evidence="2">The sequence shown here is derived from an EMBL/GenBank/DDBJ whole genome shotgun (WGS) entry which is preliminary data.</text>
</comment>
<organism evidence="2 3">
    <name type="scientific">Amphibalanus amphitrite</name>
    <name type="common">Striped barnacle</name>
    <name type="synonym">Balanus amphitrite</name>
    <dbReference type="NCBI Taxonomy" id="1232801"/>
    <lineage>
        <taxon>Eukaryota</taxon>
        <taxon>Metazoa</taxon>
        <taxon>Ecdysozoa</taxon>
        <taxon>Arthropoda</taxon>
        <taxon>Crustacea</taxon>
        <taxon>Multicrustacea</taxon>
        <taxon>Cirripedia</taxon>
        <taxon>Thoracica</taxon>
        <taxon>Thoracicalcarea</taxon>
        <taxon>Balanomorpha</taxon>
        <taxon>Balanoidea</taxon>
        <taxon>Balanidae</taxon>
        <taxon>Amphibalaninae</taxon>
        <taxon>Amphibalanus</taxon>
    </lineage>
</organism>
<dbReference type="AlphaFoldDB" id="A0A6A4WYB7"/>
<feature type="transmembrane region" description="Helical" evidence="1">
    <location>
        <begin position="142"/>
        <end position="161"/>
    </location>
</feature>